<evidence type="ECO:0000313" key="2">
    <source>
        <dbReference type="Proteomes" id="UP000289784"/>
    </source>
</evidence>
<evidence type="ECO:0000313" key="1">
    <source>
        <dbReference type="EMBL" id="RXQ98938.1"/>
    </source>
</evidence>
<dbReference type="OrthoDB" id="69764at2"/>
<dbReference type="Proteomes" id="UP000289784">
    <property type="component" value="Unassembled WGS sequence"/>
</dbReference>
<reference evidence="1 2" key="1">
    <citation type="submission" date="2019-01" db="EMBL/GenBank/DDBJ databases">
        <title>Pseudoxanthomonas composti sp. nov., isolated from compost.</title>
        <authorList>
            <person name="Yang G."/>
        </authorList>
    </citation>
    <scope>NUCLEOTIDE SEQUENCE [LARGE SCALE GENOMIC DNA]</scope>
    <source>
        <strain evidence="1 2">GSS15</strain>
    </source>
</reference>
<name>A0A4Q1JSR1_9GAMM</name>
<gene>
    <name evidence="1" type="ORF">EPA99_18360</name>
</gene>
<dbReference type="AlphaFoldDB" id="A0A4Q1JSR1"/>
<keyword evidence="2" id="KW-1185">Reference proteome</keyword>
<accession>A0A4Q1JSR1</accession>
<protein>
    <submittedName>
        <fullName evidence="1">DUF3224 domain-containing protein</fullName>
    </submittedName>
</protein>
<dbReference type="SUPFAM" id="SSF159238">
    <property type="entry name" value="SO1590-like"/>
    <property type="match status" value="1"/>
</dbReference>
<comment type="caution">
    <text evidence="1">The sequence shown here is derived from an EMBL/GenBank/DDBJ whole genome shotgun (WGS) entry which is preliminary data.</text>
</comment>
<dbReference type="Pfam" id="PF11528">
    <property type="entry name" value="DUF3224"/>
    <property type="match status" value="1"/>
</dbReference>
<dbReference type="InterPro" id="IPR023159">
    <property type="entry name" value="SO1590-like_sf"/>
</dbReference>
<proteinExistence type="predicted"/>
<organism evidence="1 2">
    <name type="scientific">Pseudoxanthomonas composti</name>
    <dbReference type="NCBI Taxonomy" id="2137479"/>
    <lineage>
        <taxon>Bacteria</taxon>
        <taxon>Pseudomonadati</taxon>
        <taxon>Pseudomonadota</taxon>
        <taxon>Gammaproteobacteria</taxon>
        <taxon>Lysobacterales</taxon>
        <taxon>Lysobacteraceae</taxon>
        <taxon>Pseudoxanthomonas</taxon>
    </lineage>
</organism>
<sequence>MHHAIGTFEVSLKPVGEVGGAAEDGNALGRMSLEKTFSGALQGKGSGEMLAARSAVPTSASYVAIERVTGTLDGRQGSFVLVHRGVMQGGEQQLEIHISPDSGSGALKGIAGSLSLRIEQGVHHYDLAYTLPEAGSGH</sequence>
<dbReference type="Gene3D" id="2.40.350.10">
    <property type="entry name" value="SO1590-like"/>
    <property type="match status" value="1"/>
</dbReference>
<dbReference type="InterPro" id="IPR021607">
    <property type="entry name" value="DUF3224"/>
</dbReference>
<dbReference type="EMBL" id="SAWZ01000017">
    <property type="protein sequence ID" value="RXQ98938.1"/>
    <property type="molecule type" value="Genomic_DNA"/>
</dbReference>